<dbReference type="EMBL" id="JAGDFM010000210">
    <property type="protein sequence ID" value="KAG7382383.1"/>
    <property type="molecule type" value="Genomic_DNA"/>
</dbReference>
<keyword evidence="4" id="KW-1185">Reference proteome</keyword>
<proteinExistence type="predicted"/>
<dbReference type="InterPro" id="IPR013767">
    <property type="entry name" value="PAS_fold"/>
</dbReference>
<dbReference type="SMART" id="SM00091">
    <property type="entry name" value="PAS"/>
    <property type="match status" value="1"/>
</dbReference>
<dbReference type="PROSITE" id="PS50112">
    <property type="entry name" value="PAS"/>
    <property type="match status" value="1"/>
</dbReference>
<evidence type="ECO:0000259" key="2">
    <source>
        <dbReference type="PROSITE" id="PS50112"/>
    </source>
</evidence>
<evidence type="ECO:0000256" key="1">
    <source>
        <dbReference type="SAM" id="MobiDB-lite"/>
    </source>
</evidence>
<feature type="region of interest" description="Disordered" evidence="1">
    <location>
        <begin position="1"/>
        <end position="38"/>
    </location>
</feature>
<comment type="caution">
    <text evidence="3">The sequence shown here is derived from an EMBL/GenBank/DDBJ whole genome shotgun (WGS) entry which is preliminary data.</text>
</comment>
<feature type="domain" description="PAS" evidence="2">
    <location>
        <begin position="39"/>
        <end position="91"/>
    </location>
</feature>
<evidence type="ECO:0000313" key="3">
    <source>
        <dbReference type="EMBL" id="KAG7382383.1"/>
    </source>
</evidence>
<accession>A0A8T1VQS5</accession>
<name>A0A8T1VQS5_9STRA</name>
<evidence type="ECO:0000313" key="4">
    <source>
        <dbReference type="Proteomes" id="UP000694044"/>
    </source>
</evidence>
<reference evidence="3" key="1">
    <citation type="submission" date="2021-02" db="EMBL/GenBank/DDBJ databases">
        <authorList>
            <person name="Palmer J.M."/>
        </authorList>
    </citation>
    <scope>NUCLEOTIDE SEQUENCE</scope>
    <source>
        <strain evidence="3">SCRP734</strain>
    </source>
</reference>
<dbReference type="NCBIfam" id="TIGR00229">
    <property type="entry name" value="sensory_box"/>
    <property type="match status" value="1"/>
</dbReference>
<gene>
    <name evidence="3" type="ORF">PHYPSEUDO_005008</name>
</gene>
<dbReference type="InterPro" id="IPR000014">
    <property type="entry name" value="PAS"/>
</dbReference>
<dbReference type="GO" id="GO:0006355">
    <property type="term" value="P:regulation of DNA-templated transcription"/>
    <property type="evidence" value="ECO:0007669"/>
    <property type="project" value="InterPro"/>
</dbReference>
<protein>
    <recommendedName>
        <fullName evidence="2">PAS domain-containing protein</fullName>
    </recommendedName>
</protein>
<dbReference type="OrthoDB" id="10266508at2759"/>
<dbReference type="AlphaFoldDB" id="A0A8T1VQS5"/>
<organism evidence="3 4">
    <name type="scientific">Phytophthora pseudosyringae</name>
    <dbReference type="NCBI Taxonomy" id="221518"/>
    <lineage>
        <taxon>Eukaryota</taxon>
        <taxon>Sar</taxon>
        <taxon>Stramenopiles</taxon>
        <taxon>Oomycota</taxon>
        <taxon>Peronosporomycetes</taxon>
        <taxon>Peronosporales</taxon>
        <taxon>Peronosporaceae</taxon>
        <taxon>Phytophthora</taxon>
    </lineage>
</organism>
<dbReference type="CDD" id="cd00130">
    <property type="entry name" value="PAS"/>
    <property type="match status" value="1"/>
</dbReference>
<sequence>MGKHRKPRPAGPPPPPDNNAAEPQPPQQKSGAPHSFGSQAEALAQLLLDANAPAVGVDVGGRVTVWNKRLADITGFRAERVLGRPLSDFVYGAQRKGEVAAVVAACLADKRPVLELRVPLLTTTGRNAEVLTNMTPLLTEDGAI</sequence>
<dbReference type="Proteomes" id="UP000694044">
    <property type="component" value="Unassembled WGS sequence"/>
</dbReference>
<dbReference type="Pfam" id="PF00989">
    <property type="entry name" value="PAS"/>
    <property type="match status" value="1"/>
</dbReference>